<keyword evidence="1" id="KW-0472">Membrane</keyword>
<dbReference type="OrthoDB" id="2965951at2"/>
<comment type="caution">
    <text evidence="2">The sequence shown here is derived from an EMBL/GenBank/DDBJ whole genome shotgun (WGS) entry which is preliminary data.</text>
</comment>
<proteinExistence type="predicted"/>
<evidence type="ECO:0000313" key="2">
    <source>
        <dbReference type="EMBL" id="MYL33836.1"/>
    </source>
</evidence>
<accession>A0A6I4ZY81</accession>
<dbReference type="Proteomes" id="UP000468638">
    <property type="component" value="Unassembled WGS sequence"/>
</dbReference>
<dbReference type="EMBL" id="WMEQ01000005">
    <property type="protein sequence ID" value="MYL33836.1"/>
    <property type="molecule type" value="Genomic_DNA"/>
</dbReference>
<sequence>MKHLNNEQGNSVFYLIWMLGIVGGVLIIVFNMSNIFIEKQNASMAAEQAALAGTSVILEETQKAIEDFDEKAIAQKLLDGGDTIEEQIDEKQKEYYNNGYSNSRALIFAYNEVLPGKMNKYEKLKEELSDHLSSNKIDGKIRNEVISVIQRNSGLSEETEVEINKDKWYIEVKTASRYETISSGEYVEEELSEDVVQKGQGPSLNYVEEIFN</sequence>
<dbReference type="AlphaFoldDB" id="A0A6I4ZY81"/>
<keyword evidence="1" id="KW-0812">Transmembrane</keyword>
<evidence type="ECO:0000256" key="1">
    <source>
        <dbReference type="SAM" id="Phobius"/>
    </source>
</evidence>
<protein>
    <submittedName>
        <fullName evidence="2">Uncharacterized protein</fullName>
    </submittedName>
</protein>
<dbReference type="RefSeq" id="WP_160909550.1">
    <property type="nucleotide sequence ID" value="NZ_WMEQ01000005.1"/>
</dbReference>
<organism evidence="2 3">
    <name type="scientific">Pontibacillus yanchengensis</name>
    <dbReference type="NCBI Taxonomy" id="462910"/>
    <lineage>
        <taxon>Bacteria</taxon>
        <taxon>Bacillati</taxon>
        <taxon>Bacillota</taxon>
        <taxon>Bacilli</taxon>
        <taxon>Bacillales</taxon>
        <taxon>Bacillaceae</taxon>
        <taxon>Pontibacillus</taxon>
    </lineage>
</organism>
<feature type="transmembrane region" description="Helical" evidence="1">
    <location>
        <begin position="12"/>
        <end position="30"/>
    </location>
</feature>
<reference evidence="2 3" key="1">
    <citation type="submission" date="2019-11" db="EMBL/GenBank/DDBJ databases">
        <title>Genome sequences of 17 halophilic strains isolated from different environments.</title>
        <authorList>
            <person name="Furrow R.E."/>
        </authorList>
    </citation>
    <scope>NUCLEOTIDE SEQUENCE [LARGE SCALE GENOMIC DNA]</scope>
    <source>
        <strain evidence="2 3">22514_16_FS</strain>
    </source>
</reference>
<gene>
    <name evidence="2" type="ORF">GLW05_09515</name>
</gene>
<keyword evidence="1" id="KW-1133">Transmembrane helix</keyword>
<name>A0A6I4ZY81_9BACI</name>
<evidence type="ECO:0000313" key="3">
    <source>
        <dbReference type="Proteomes" id="UP000468638"/>
    </source>
</evidence>